<evidence type="ECO:0000256" key="7">
    <source>
        <dbReference type="ARBA" id="ARBA00023016"/>
    </source>
</evidence>
<name>A0ABU5TY03_9CYAN</name>
<dbReference type="SUPFAM" id="SSF54786">
    <property type="entry name" value="YcfA/nrd intein domain"/>
    <property type="match status" value="1"/>
</dbReference>
<accession>A0ABU5TY03</accession>
<gene>
    <name evidence="8" type="ORF">VB854_12830</name>
</gene>
<dbReference type="Pfam" id="PF07927">
    <property type="entry name" value="HicA_toxin"/>
    <property type="match status" value="1"/>
</dbReference>
<evidence type="ECO:0000256" key="3">
    <source>
        <dbReference type="ARBA" id="ARBA00022722"/>
    </source>
</evidence>
<dbReference type="EMBL" id="JAYGHT010000070">
    <property type="protein sequence ID" value="MEA5519826.1"/>
    <property type="molecule type" value="Genomic_DNA"/>
</dbReference>
<evidence type="ECO:0000256" key="5">
    <source>
        <dbReference type="ARBA" id="ARBA00022801"/>
    </source>
</evidence>
<evidence type="ECO:0000256" key="6">
    <source>
        <dbReference type="ARBA" id="ARBA00022884"/>
    </source>
</evidence>
<keyword evidence="6" id="KW-0694">RNA-binding</keyword>
<keyword evidence="2" id="KW-1277">Toxin-antitoxin system</keyword>
<evidence type="ECO:0000256" key="1">
    <source>
        <dbReference type="ARBA" id="ARBA00006620"/>
    </source>
</evidence>
<protein>
    <submittedName>
        <fullName evidence="8">Type II toxin-antitoxin system HicA family toxin</fullName>
    </submittedName>
</protein>
<keyword evidence="9" id="KW-1185">Reference proteome</keyword>
<keyword evidence="4" id="KW-0255">Endonuclease</keyword>
<proteinExistence type="inferred from homology"/>
<dbReference type="RefSeq" id="WP_323221294.1">
    <property type="nucleotide sequence ID" value="NZ_JAYGHT010000070.1"/>
</dbReference>
<comment type="similarity">
    <text evidence="1">Belongs to the HicA mRNA interferase family.</text>
</comment>
<organism evidence="8 9">
    <name type="scientific">Limnoraphis robusta CCNP1315</name>
    <dbReference type="NCBI Taxonomy" id="3110306"/>
    <lineage>
        <taxon>Bacteria</taxon>
        <taxon>Bacillati</taxon>
        <taxon>Cyanobacteriota</taxon>
        <taxon>Cyanophyceae</taxon>
        <taxon>Oscillatoriophycideae</taxon>
        <taxon>Oscillatoriales</taxon>
        <taxon>Sirenicapillariaceae</taxon>
        <taxon>Limnoraphis</taxon>
    </lineage>
</organism>
<dbReference type="Gene3D" id="3.30.920.30">
    <property type="entry name" value="Hypothetical protein"/>
    <property type="match status" value="1"/>
</dbReference>
<keyword evidence="3" id="KW-0540">Nuclease</keyword>
<reference evidence="8 9" key="1">
    <citation type="submission" date="2023-12" db="EMBL/GenBank/DDBJ databases">
        <title>Baltic Sea Cyanobacteria.</title>
        <authorList>
            <person name="Delbaje E."/>
            <person name="Fewer D.P."/>
            <person name="Shishido T.K."/>
        </authorList>
    </citation>
    <scope>NUCLEOTIDE SEQUENCE [LARGE SCALE GENOMIC DNA]</scope>
    <source>
        <strain evidence="8 9">CCNP 1315</strain>
    </source>
</reference>
<sequence length="72" mass="8041">MPPFGPISRRQLILALKAAGFSGPYSGGKHQFMVRDSLRLRIPNPHQGDISKGLLKRILMQAGISQDEWENL</sequence>
<evidence type="ECO:0000256" key="4">
    <source>
        <dbReference type="ARBA" id="ARBA00022759"/>
    </source>
</evidence>
<keyword evidence="7" id="KW-0346">Stress response</keyword>
<keyword evidence="5" id="KW-0378">Hydrolase</keyword>
<dbReference type="Proteomes" id="UP001301728">
    <property type="component" value="Unassembled WGS sequence"/>
</dbReference>
<dbReference type="InterPro" id="IPR038570">
    <property type="entry name" value="HicA_sf"/>
</dbReference>
<dbReference type="InterPro" id="IPR012933">
    <property type="entry name" value="HicA_mRNA_interferase"/>
</dbReference>
<evidence type="ECO:0000313" key="8">
    <source>
        <dbReference type="EMBL" id="MEA5519826.1"/>
    </source>
</evidence>
<comment type="caution">
    <text evidence="8">The sequence shown here is derived from an EMBL/GenBank/DDBJ whole genome shotgun (WGS) entry which is preliminary data.</text>
</comment>
<evidence type="ECO:0000256" key="2">
    <source>
        <dbReference type="ARBA" id="ARBA00022649"/>
    </source>
</evidence>
<evidence type="ECO:0000313" key="9">
    <source>
        <dbReference type="Proteomes" id="UP001301728"/>
    </source>
</evidence>